<dbReference type="CDD" id="cd00739">
    <property type="entry name" value="DHPS"/>
    <property type="match status" value="1"/>
</dbReference>
<dbReference type="PANTHER" id="PTHR20941">
    <property type="entry name" value="FOLATE SYNTHESIS PROTEINS"/>
    <property type="match status" value="1"/>
</dbReference>
<dbReference type="GO" id="GO:0004156">
    <property type="term" value="F:dihydropteroate synthase activity"/>
    <property type="evidence" value="ECO:0007669"/>
    <property type="project" value="UniProtKB-EC"/>
</dbReference>
<evidence type="ECO:0000256" key="10">
    <source>
        <dbReference type="ARBA" id="ARBA00022909"/>
    </source>
</evidence>
<evidence type="ECO:0000259" key="13">
    <source>
        <dbReference type="PROSITE" id="PS50972"/>
    </source>
</evidence>
<comment type="pathway">
    <text evidence="3 12">Cofactor biosynthesis; tetrahydrofolate biosynthesis; 7,8-dihydrofolate from 2-amino-4-hydroxy-6-hydroxymethyl-7,8-dihydropteridine diphosphate and 4-aminobenzoate: step 1/2.</text>
</comment>
<evidence type="ECO:0000256" key="4">
    <source>
        <dbReference type="ARBA" id="ARBA00009503"/>
    </source>
</evidence>
<accession>E4NF89</accession>
<protein>
    <recommendedName>
        <fullName evidence="6 12">Dihydropteroate synthase</fullName>
        <shortName evidence="12">DHPS</shortName>
        <ecNumber evidence="5 12">2.5.1.15</ecNumber>
    </recommendedName>
    <alternativeName>
        <fullName evidence="11 12">Dihydropteroate pyrophosphorylase</fullName>
    </alternativeName>
</protein>
<evidence type="ECO:0000256" key="11">
    <source>
        <dbReference type="ARBA" id="ARBA00030193"/>
    </source>
</evidence>
<reference evidence="14 15" key="1">
    <citation type="journal article" date="2010" name="DNA Res.">
        <title>Genome sequence of Kitasatospora setae NBRC 14216T: an evolutionary snapshot of the family Streptomycetaceae.</title>
        <authorList>
            <person name="Ichikawa N."/>
            <person name="Oguchi A."/>
            <person name="Ikeda H."/>
            <person name="Ishikawa J."/>
            <person name="Kitani S."/>
            <person name="Watanabe Y."/>
            <person name="Nakamura S."/>
            <person name="Katano Y."/>
            <person name="Kishi E."/>
            <person name="Sasagawa M."/>
            <person name="Ankai A."/>
            <person name="Fukui S."/>
            <person name="Hashimoto Y."/>
            <person name="Kamata S."/>
            <person name="Otoguro M."/>
            <person name="Tanikawa S."/>
            <person name="Nihira T."/>
            <person name="Horinouchi S."/>
            <person name="Ohnishi Y."/>
            <person name="Hayakawa M."/>
            <person name="Kuzuyama T."/>
            <person name="Arisawa A."/>
            <person name="Nomoto F."/>
            <person name="Miura H."/>
            <person name="Takahashi Y."/>
            <person name="Fujita N."/>
        </authorList>
    </citation>
    <scope>NUCLEOTIDE SEQUENCE [LARGE SCALE GENOMIC DNA]</scope>
    <source>
        <strain evidence="15">ATCC 33774 / DSM 43861 / JCM 3304 / KCC A-0304 / NBRC 14216 / KM-6054</strain>
    </source>
</reference>
<keyword evidence="8 12" id="KW-0479">Metal-binding</keyword>
<dbReference type="Pfam" id="PF00809">
    <property type="entry name" value="Pterin_bind"/>
    <property type="match status" value="1"/>
</dbReference>
<evidence type="ECO:0000256" key="3">
    <source>
        <dbReference type="ARBA" id="ARBA00004763"/>
    </source>
</evidence>
<dbReference type="HOGENOM" id="CLU_008023_0_1_11"/>
<dbReference type="PANTHER" id="PTHR20941:SF1">
    <property type="entry name" value="FOLIC ACID SYNTHESIS PROTEIN FOL1"/>
    <property type="match status" value="1"/>
</dbReference>
<keyword evidence="10 12" id="KW-0289">Folate biosynthesis</keyword>
<dbReference type="InterPro" id="IPR045031">
    <property type="entry name" value="DHP_synth-like"/>
</dbReference>
<dbReference type="Gene3D" id="3.20.20.20">
    <property type="entry name" value="Dihydropteroate synthase-like"/>
    <property type="match status" value="1"/>
</dbReference>
<comment type="function">
    <text evidence="12">Catalyzes the condensation of para-aminobenzoate (pABA) with 6-hydroxymethyl-7,8-dihydropterin diphosphate (DHPt-PP) to form 7,8-dihydropteroate (H2Pte), the immediate precursor of folate derivatives.</text>
</comment>
<keyword evidence="9 12" id="KW-0460">Magnesium</keyword>
<dbReference type="Proteomes" id="UP000007076">
    <property type="component" value="Chromosome"/>
</dbReference>
<evidence type="ECO:0000256" key="7">
    <source>
        <dbReference type="ARBA" id="ARBA00022679"/>
    </source>
</evidence>
<dbReference type="EMBL" id="AP010968">
    <property type="protein sequence ID" value="BAJ30169.1"/>
    <property type="molecule type" value="Genomic_DNA"/>
</dbReference>
<dbReference type="InterPro" id="IPR000489">
    <property type="entry name" value="Pterin-binding_dom"/>
</dbReference>
<organism evidence="14 15">
    <name type="scientific">Kitasatospora setae (strain ATCC 33774 / DSM 43861 / JCM 3304 / KCC A-0304 / NBRC 14216 / KM-6054)</name>
    <name type="common">Streptomyces setae</name>
    <dbReference type="NCBI Taxonomy" id="452652"/>
    <lineage>
        <taxon>Bacteria</taxon>
        <taxon>Bacillati</taxon>
        <taxon>Actinomycetota</taxon>
        <taxon>Actinomycetes</taxon>
        <taxon>Kitasatosporales</taxon>
        <taxon>Streptomycetaceae</taxon>
        <taxon>Kitasatospora</taxon>
    </lineage>
</organism>
<dbReference type="AlphaFoldDB" id="E4NF89"/>
<keyword evidence="7 12" id="KW-0808">Transferase</keyword>
<evidence type="ECO:0000256" key="2">
    <source>
        <dbReference type="ARBA" id="ARBA00001946"/>
    </source>
</evidence>
<evidence type="ECO:0000256" key="12">
    <source>
        <dbReference type="RuleBase" id="RU361205"/>
    </source>
</evidence>
<comment type="catalytic activity">
    <reaction evidence="1">
        <text>(7,8-dihydropterin-6-yl)methyl diphosphate + 4-aminobenzoate = 7,8-dihydropteroate + diphosphate</text>
        <dbReference type="Rhea" id="RHEA:19949"/>
        <dbReference type="ChEBI" id="CHEBI:17836"/>
        <dbReference type="ChEBI" id="CHEBI:17839"/>
        <dbReference type="ChEBI" id="CHEBI:33019"/>
        <dbReference type="ChEBI" id="CHEBI:72950"/>
        <dbReference type="EC" id="2.5.1.15"/>
    </reaction>
</comment>
<dbReference type="UniPathway" id="UPA00077">
    <property type="reaction ID" value="UER00156"/>
</dbReference>
<dbReference type="PROSITE" id="PS00793">
    <property type="entry name" value="DHPS_2"/>
    <property type="match status" value="1"/>
</dbReference>
<evidence type="ECO:0000313" key="14">
    <source>
        <dbReference type="EMBL" id="BAJ30169.1"/>
    </source>
</evidence>
<dbReference type="RefSeq" id="WP_014137469.1">
    <property type="nucleotide sequence ID" value="NC_016109.1"/>
</dbReference>
<dbReference type="STRING" id="452652.KSE_43860"/>
<gene>
    <name evidence="14" type="primary">folP1</name>
    <name evidence="14" type="ordered locus">KSE_43860</name>
</gene>
<dbReference type="NCBIfam" id="TIGR01496">
    <property type="entry name" value="DHPS"/>
    <property type="match status" value="1"/>
</dbReference>
<dbReference type="GO" id="GO:0046872">
    <property type="term" value="F:metal ion binding"/>
    <property type="evidence" value="ECO:0007669"/>
    <property type="project" value="UniProtKB-KW"/>
</dbReference>
<dbReference type="KEGG" id="ksk:KSE_43860"/>
<dbReference type="PATRIC" id="fig|452652.3.peg.4369"/>
<dbReference type="GO" id="GO:0005829">
    <property type="term" value="C:cytosol"/>
    <property type="evidence" value="ECO:0007669"/>
    <property type="project" value="TreeGrafter"/>
</dbReference>
<dbReference type="GO" id="GO:0046654">
    <property type="term" value="P:tetrahydrofolate biosynthetic process"/>
    <property type="evidence" value="ECO:0007669"/>
    <property type="project" value="UniProtKB-UniPathway"/>
</dbReference>
<dbReference type="FunFam" id="3.20.20.20:FF:000006">
    <property type="entry name" value="Dihydropteroate synthase"/>
    <property type="match status" value="1"/>
</dbReference>
<evidence type="ECO:0000256" key="6">
    <source>
        <dbReference type="ARBA" id="ARBA00016919"/>
    </source>
</evidence>
<dbReference type="SUPFAM" id="SSF51717">
    <property type="entry name" value="Dihydropteroate synthetase-like"/>
    <property type="match status" value="1"/>
</dbReference>
<proteinExistence type="inferred from homology"/>
<evidence type="ECO:0000256" key="5">
    <source>
        <dbReference type="ARBA" id="ARBA00012458"/>
    </source>
</evidence>
<comment type="similarity">
    <text evidence="4 12">Belongs to the DHPS family.</text>
</comment>
<comment type="cofactor">
    <cofactor evidence="2 12">
        <name>Mg(2+)</name>
        <dbReference type="ChEBI" id="CHEBI:18420"/>
    </cofactor>
</comment>
<evidence type="ECO:0000256" key="8">
    <source>
        <dbReference type="ARBA" id="ARBA00022723"/>
    </source>
</evidence>
<evidence type="ECO:0000313" key="15">
    <source>
        <dbReference type="Proteomes" id="UP000007076"/>
    </source>
</evidence>
<dbReference type="InterPro" id="IPR011005">
    <property type="entry name" value="Dihydropteroate_synth-like_sf"/>
</dbReference>
<keyword evidence="15" id="KW-1185">Reference proteome</keyword>
<sequence length="288" mass="29828">MGRMNENAPGLPVLERCAVMGVVNVTPDSFSDGGLWLDPAKAVAHGLDLVARGADLVDVGGESTRPGAVRVTEAEELRRVVPVVTELARAGVAVSVDTMRAAVAAAAVAAGARVVNDVSGGLADPDMARVVAETGAPFVVMHWRGQSADMDSLAVYGDVVADVVRELTVRVEELLAAGVNEEQLILDPGLGFAKTSAHNWALLGRLDALTALGRPVLVAASRKRFLGTLLADPETGEPRPARQRDDATAAVSVLSAKAGAWAVRVHDVSGTADAVRVVAAWEQAAQRG</sequence>
<evidence type="ECO:0000256" key="1">
    <source>
        <dbReference type="ARBA" id="ARBA00000012"/>
    </source>
</evidence>
<dbReference type="GO" id="GO:0046656">
    <property type="term" value="P:folic acid biosynthetic process"/>
    <property type="evidence" value="ECO:0007669"/>
    <property type="project" value="UniProtKB-KW"/>
</dbReference>
<dbReference type="PROSITE" id="PS50972">
    <property type="entry name" value="PTERIN_BINDING"/>
    <property type="match status" value="1"/>
</dbReference>
<feature type="domain" description="Pterin-binding" evidence="13">
    <location>
        <begin position="17"/>
        <end position="276"/>
    </location>
</feature>
<dbReference type="eggNOG" id="COG0294">
    <property type="taxonomic scope" value="Bacteria"/>
</dbReference>
<evidence type="ECO:0000256" key="9">
    <source>
        <dbReference type="ARBA" id="ARBA00022842"/>
    </source>
</evidence>
<dbReference type="EC" id="2.5.1.15" evidence="5 12"/>
<dbReference type="PROSITE" id="PS00792">
    <property type="entry name" value="DHPS_1"/>
    <property type="match status" value="1"/>
</dbReference>
<dbReference type="InterPro" id="IPR006390">
    <property type="entry name" value="DHP_synth_dom"/>
</dbReference>
<name>E4NF89_KITSK</name>